<dbReference type="STRING" id="1891671.SAMN06295885_3318"/>
<reference evidence="3" key="1">
    <citation type="submission" date="2017-04" db="EMBL/GenBank/DDBJ databases">
        <authorList>
            <person name="Varghese N."/>
            <person name="Submissions S."/>
        </authorList>
    </citation>
    <scope>NUCLEOTIDE SEQUENCE [LARGE SCALE GENOMIC DNA]</scope>
    <source>
        <strain evidence="3">VKM Ac-2121</strain>
    </source>
</reference>
<evidence type="ECO:0000313" key="3">
    <source>
        <dbReference type="Proteomes" id="UP000193711"/>
    </source>
</evidence>
<dbReference type="Pfam" id="PF00561">
    <property type="entry name" value="Abhydrolase_1"/>
    <property type="match status" value="1"/>
</dbReference>
<name>A0A1X7PFG7_9MICO</name>
<gene>
    <name evidence="2" type="ORF">SAMN06295885_3318</name>
</gene>
<proteinExistence type="predicted"/>
<feature type="domain" description="AB hydrolase-1" evidence="1">
    <location>
        <begin position="22"/>
        <end position="260"/>
    </location>
</feature>
<evidence type="ECO:0000259" key="1">
    <source>
        <dbReference type="Pfam" id="PF00561"/>
    </source>
</evidence>
<protein>
    <submittedName>
        <fullName evidence="2">Pimeloyl-ACP methyl ester carboxylesterase</fullName>
    </submittedName>
</protein>
<organism evidence="2 3">
    <name type="scientific">Rathayibacter oskolensis</name>
    <dbReference type="NCBI Taxonomy" id="1891671"/>
    <lineage>
        <taxon>Bacteria</taxon>
        <taxon>Bacillati</taxon>
        <taxon>Actinomycetota</taxon>
        <taxon>Actinomycetes</taxon>
        <taxon>Micrococcales</taxon>
        <taxon>Microbacteriaceae</taxon>
        <taxon>Rathayibacter</taxon>
    </lineage>
</organism>
<sequence>MRFEARDGAVIHVDELGAVDGPPLVVVPGGPGRHPAYLGSFDPVAATRRILVLHPRGVGGSTAAPVRSFTGLADDLEDLRLHLGVDALDLLAHATGCRPVLVYAARAPERLAHLLLVAPATAWLGIGGDDRASIARRRQHEPWFTSAIEAARALSEEQDPQRRLALYPRAAPLGWSTWDERALAHERAALWYPDAFTAFFTEVDADELRAALSRVACPVVVVGGEDDALVGLAPLGALAALFPRGSLAVIEGCGHYPWVEAPAEFAIALRAFLTTPSPVPPIGRRRRADPG</sequence>
<evidence type="ECO:0000313" key="2">
    <source>
        <dbReference type="EMBL" id="SMH49455.1"/>
    </source>
</evidence>
<keyword evidence="3" id="KW-1185">Reference proteome</keyword>
<dbReference type="RefSeq" id="WP_165759657.1">
    <property type="nucleotide sequence ID" value="NZ_FXBM01000003.1"/>
</dbReference>
<accession>A0A1X7PFG7</accession>
<dbReference type="AlphaFoldDB" id="A0A1X7PFG7"/>
<dbReference type="Gene3D" id="3.40.50.1820">
    <property type="entry name" value="alpha/beta hydrolase"/>
    <property type="match status" value="1"/>
</dbReference>
<dbReference type="Proteomes" id="UP000193711">
    <property type="component" value="Unassembled WGS sequence"/>
</dbReference>
<dbReference type="EMBL" id="FXBM01000003">
    <property type="protein sequence ID" value="SMH49455.1"/>
    <property type="molecule type" value="Genomic_DNA"/>
</dbReference>
<dbReference type="PANTHER" id="PTHR43798">
    <property type="entry name" value="MONOACYLGLYCEROL LIPASE"/>
    <property type="match status" value="1"/>
</dbReference>
<dbReference type="PANTHER" id="PTHR43798:SF33">
    <property type="entry name" value="HYDROLASE, PUTATIVE (AFU_ORTHOLOGUE AFUA_2G14860)-RELATED"/>
    <property type="match status" value="1"/>
</dbReference>
<dbReference type="InterPro" id="IPR029058">
    <property type="entry name" value="AB_hydrolase_fold"/>
</dbReference>
<dbReference type="SUPFAM" id="SSF53474">
    <property type="entry name" value="alpha/beta-Hydrolases"/>
    <property type="match status" value="1"/>
</dbReference>
<dbReference type="InterPro" id="IPR000073">
    <property type="entry name" value="AB_hydrolase_1"/>
</dbReference>
<dbReference type="InterPro" id="IPR050266">
    <property type="entry name" value="AB_hydrolase_sf"/>
</dbReference>
<dbReference type="GO" id="GO:0016020">
    <property type="term" value="C:membrane"/>
    <property type="evidence" value="ECO:0007669"/>
    <property type="project" value="TreeGrafter"/>
</dbReference>
<dbReference type="GO" id="GO:0003824">
    <property type="term" value="F:catalytic activity"/>
    <property type="evidence" value="ECO:0007669"/>
    <property type="project" value="UniProtKB-ARBA"/>
</dbReference>